<evidence type="ECO:0000313" key="3">
    <source>
        <dbReference type="Proteomes" id="UP000658656"/>
    </source>
</evidence>
<dbReference type="Proteomes" id="UP000658656">
    <property type="component" value="Unassembled WGS sequence"/>
</dbReference>
<keyword evidence="3" id="KW-1185">Reference proteome</keyword>
<accession>A0A8H9M9V5</accession>
<gene>
    <name evidence="2" type="ORF">GCM10017566_16720</name>
</gene>
<comment type="caution">
    <text evidence="2">The sequence shown here is derived from an EMBL/GenBank/DDBJ whole genome shotgun (WGS) entry which is preliminary data.</text>
</comment>
<evidence type="ECO:0000256" key="1">
    <source>
        <dbReference type="SAM" id="MobiDB-lite"/>
    </source>
</evidence>
<sequence>MKLPGKGAALTGPDIGERLSLAGHPGVQPPSLSRYRNAQHVPPEQFLRALHRAAVEDAGTDNVGISLDQLIQLREVAKQTSCPKCSGYLKQLGELRAEMAGLKQLAALRGSAAPLPVPPLEGDRQGISFDFAAAQLVSRAVGRMRNGAHEEALGLLREAPQLMSPAQNAACITSFRQQGEHALADTLIRLFGREQPEKDVMGLTIALLDLGSTRDATAVLRMAVG</sequence>
<evidence type="ECO:0000313" key="2">
    <source>
        <dbReference type="EMBL" id="GHF44470.1"/>
    </source>
</evidence>
<name>A0A8H9M9V5_9PSEU</name>
<reference evidence="2" key="2">
    <citation type="submission" date="2020-09" db="EMBL/GenBank/DDBJ databases">
        <authorList>
            <person name="Sun Q."/>
            <person name="Zhou Y."/>
        </authorList>
    </citation>
    <scope>NUCLEOTIDE SEQUENCE</scope>
    <source>
        <strain evidence="2">CGMCC 4.7679</strain>
    </source>
</reference>
<reference evidence="2" key="1">
    <citation type="journal article" date="2014" name="Int. J. Syst. Evol. Microbiol.">
        <title>Complete genome sequence of Corynebacterium casei LMG S-19264T (=DSM 44701T), isolated from a smear-ripened cheese.</title>
        <authorList>
            <consortium name="US DOE Joint Genome Institute (JGI-PGF)"/>
            <person name="Walter F."/>
            <person name="Albersmeier A."/>
            <person name="Kalinowski J."/>
            <person name="Ruckert C."/>
        </authorList>
    </citation>
    <scope>NUCLEOTIDE SEQUENCE</scope>
    <source>
        <strain evidence="2">CGMCC 4.7679</strain>
    </source>
</reference>
<proteinExistence type="predicted"/>
<protein>
    <submittedName>
        <fullName evidence="2">Uncharacterized protein</fullName>
    </submittedName>
</protein>
<dbReference type="EMBL" id="BNAV01000002">
    <property type="protein sequence ID" value="GHF44470.1"/>
    <property type="molecule type" value="Genomic_DNA"/>
</dbReference>
<feature type="region of interest" description="Disordered" evidence="1">
    <location>
        <begin position="1"/>
        <end position="35"/>
    </location>
</feature>
<organism evidence="2 3">
    <name type="scientific">Amycolatopsis bartoniae</name>
    <dbReference type="NCBI Taxonomy" id="941986"/>
    <lineage>
        <taxon>Bacteria</taxon>
        <taxon>Bacillati</taxon>
        <taxon>Actinomycetota</taxon>
        <taxon>Actinomycetes</taxon>
        <taxon>Pseudonocardiales</taxon>
        <taxon>Pseudonocardiaceae</taxon>
        <taxon>Amycolatopsis</taxon>
    </lineage>
</organism>
<dbReference type="AlphaFoldDB" id="A0A8H9M9V5"/>